<feature type="chain" id="PRO_5035839331" description="Secreted protein" evidence="1">
    <location>
        <begin position="20"/>
        <end position="68"/>
    </location>
</feature>
<evidence type="ECO:0000313" key="2">
    <source>
        <dbReference type="EMBL" id="KAG0556501.1"/>
    </source>
</evidence>
<evidence type="ECO:0008006" key="4">
    <source>
        <dbReference type="Google" id="ProtNLM"/>
    </source>
</evidence>
<evidence type="ECO:0000256" key="1">
    <source>
        <dbReference type="SAM" id="SignalP"/>
    </source>
</evidence>
<evidence type="ECO:0000313" key="3">
    <source>
        <dbReference type="Proteomes" id="UP000822688"/>
    </source>
</evidence>
<organism evidence="2 3">
    <name type="scientific">Ceratodon purpureus</name>
    <name type="common">Fire moss</name>
    <name type="synonym">Dicranum purpureum</name>
    <dbReference type="NCBI Taxonomy" id="3225"/>
    <lineage>
        <taxon>Eukaryota</taxon>
        <taxon>Viridiplantae</taxon>
        <taxon>Streptophyta</taxon>
        <taxon>Embryophyta</taxon>
        <taxon>Bryophyta</taxon>
        <taxon>Bryophytina</taxon>
        <taxon>Bryopsida</taxon>
        <taxon>Dicranidae</taxon>
        <taxon>Pseudoditrichales</taxon>
        <taxon>Ditrichaceae</taxon>
        <taxon>Ceratodon</taxon>
    </lineage>
</organism>
<name>A0A8T0GBE4_CERPU</name>
<dbReference type="AlphaFoldDB" id="A0A8T0GBE4"/>
<keyword evidence="1" id="KW-0732">Signal</keyword>
<dbReference type="EMBL" id="CM026432">
    <property type="protein sequence ID" value="KAG0556501.1"/>
    <property type="molecule type" value="Genomic_DNA"/>
</dbReference>
<feature type="signal peptide" evidence="1">
    <location>
        <begin position="1"/>
        <end position="19"/>
    </location>
</feature>
<sequence>MSLRHTDCLLLACCHAASAGRLLCIRIRAELLTSLAAHDGDRIDGGANRGLPSRLKSSPDLFAWDHDP</sequence>
<keyword evidence="3" id="KW-1185">Reference proteome</keyword>
<reference evidence="2 3" key="1">
    <citation type="submission" date="2020-06" db="EMBL/GenBank/DDBJ databases">
        <title>WGS assembly of Ceratodon purpureus strain R40.</title>
        <authorList>
            <person name="Carey S.B."/>
            <person name="Jenkins J."/>
            <person name="Shu S."/>
            <person name="Lovell J.T."/>
            <person name="Sreedasyam A."/>
            <person name="Maumus F."/>
            <person name="Tiley G.P."/>
            <person name="Fernandez-Pozo N."/>
            <person name="Barry K."/>
            <person name="Chen C."/>
            <person name="Wang M."/>
            <person name="Lipzen A."/>
            <person name="Daum C."/>
            <person name="Saski C.A."/>
            <person name="Payton A.C."/>
            <person name="Mcbreen J.C."/>
            <person name="Conrad R.E."/>
            <person name="Kollar L.M."/>
            <person name="Olsson S."/>
            <person name="Huttunen S."/>
            <person name="Landis J.B."/>
            <person name="Wickett N.J."/>
            <person name="Johnson M.G."/>
            <person name="Rensing S.A."/>
            <person name="Grimwood J."/>
            <person name="Schmutz J."/>
            <person name="Mcdaniel S.F."/>
        </authorList>
    </citation>
    <scope>NUCLEOTIDE SEQUENCE [LARGE SCALE GENOMIC DNA]</scope>
    <source>
        <strain evidence="2 3">R40</strain>
    </source>
</reference>
<gene>
    <name evidence="2" type="ORF">KC19_11G058600</name>
</gene>
<dbReference type="Proteomes" id="UP000822688">
    <property type="component" value="Chromosome 11"/>
</dbReference>
<accession>A0A8T0GBE4</accession>
<protein>
    <recommendedName>
        <fullName evidence="4">Secreted protein</fullName>
    </recommendedName>
</protein>
<comment type="caution">
    <text evidence="2">The sequence shown here is derived from an EMBL/GenBank/DDBJ whole genome shotgun (WGS) entry which is preliminary data.</text>
</comment>
<proteinExistence type="predicted"/>